<dbReference type="Proteomes" id="UP000196440">
    <property type="component" value="Unassembled WGS sequence"/>
</dbReference>
<sequence>MTLEKRIEELESEVSSLKEVVTSLVGGDFSIKEGEVFIANAFIQPNIDSNVSAIIENAEANACQYSVRVGVNQVTSDNSKALASTQRLKLRFDVLSPVRDMRVAPDYEDRVEKSKDFSFGIIKTLYSKVHVSGFTDDENDRSTLTIHYVEDYTDKSTFSGVMTRAEEYARNYCQKLGLGAE</sequence>
<reference evidence="1 2" key="1">
    <citation type="submission" date="2017-05" db="EMBL/GenBank/DDBJ databases">
        <title>Whole genome sequencing of Yersinia kristensenii.</title>
        <authorList>
            <person name="Campioni F."/>
        </authorList>
    </citation>
    <scope>NUCLEOTIDE SEQUENCE [LARGE SCALE GENOMIC DNA]</scope>
    <source>
        <strain evidence="1 2">CFSAN060536</strain>
    </source>
</reference>
<proteinExistence type="predicted"/>
<evidence type="ECO:0000313" key="1">
    <source>
        <dbReference type="EMBL" id="OVZ87906.1"/>
    </source>
</evidence>
<gene>
    <name evidence="1" type="ORF">CBW57_06535</name>
</gene>
<protein>
    <submittedName>
        <fullName evidence="1">Uncharacterized protein</fullName>
    </submittedName>
</protein>
<comment type="caution">
    <text evidence="1">The sequence shown here is derived from an EMBL/GenBank/DDBJ whole genome shotgun (WGS) entry which is preliminary data.</text>
</comment>
<dbReference type="AlphaFoldDB" id="A0A209A587"/>
<dbReference type="EMBL" id="NHOI01000009">
    <property type="protein sequence ID" value="OVZ87906.1"/>
    <property type="molecule type" value="Genomic_DNA"/>
</dbReference>
<organism evidence="1 2">
    <name type="scientific">Yersinia intermedia</name>
    <dbReference type="NCBI Taxonomy" id="631"/>
    <lineage>
        <taxon>Bacteria</taxon>
        <taxon>Pseudomonadati</taxon>
        <taxon>Pseudomonadota</taxon>
        <taxon>Gammaproteobacteria</taxon>
        <taxon>Enterobacterales</taxon>
        <taxon>Yersiniaceae</taxon>
        <taxon>Yersinia</taxon>
    </lineage>
</organism>
<dbReference type="RefSeq" id="WP_050122037.1">
    <property type="nucleotide sequence ID" value="NZ_NHOI01000009.1"/>
</dbReference>
<evidence type="ECO:0000313" key="2">
    <source>
        <dbReference type="Proteomes" id="UP000196440"/>
    </source>
</evidence>
<accession>A0A209A587</accession>
<name>A0A209A587_YERIN</name>